<dbReference type="InterPro" id="IPR010359">
    <property type="entry name" value="IrrE_HExxH"/>
</dbReference>
<feature type="domain" description="IrrE N-terminal-like" evidence="1">
    <location>
        <begin position="34"/>
        <end position="140"/>
    </location>
</feature>
<dbReference type="RefSeq" id="WP_114369817.1">
    <property type="nucleotide sequence ID" value="NZ_CP031092.1"/>
</dbReference>
<dbReference type="Pfam" id="PF06114">
    <property type="entry name" value="Peptidase_M78"/>
    <property type="match status" value="1"/>
</dbReference>
<evidence type="ECO:0000313" key="2">
    <source>
        <dbReference type="EMBL" id="AXF54585.1"/>
    </source>
</evidence>
<dbReference type="Proteomes" id="UP000252100">
    <property type="component" value="Chromosome"/>
</dbReference>
<dbReference type="OrthoDB" id="2417909at2"/>
<evidence type="ECO:0000313" key="3">
    <source>
        <dbReference type="Proteomes" id="UP000252100"/>
    </source>
</evidence>
<sequence length="153" mass="18062">MLYSTIEKIVIDGYKEIKVLSIDDLCIENIAHRMNIELHFTDKKTATTLFPDFTFINIHKYFPSYLKTWAFFHEIGHPVLHAVDQRMAVKTVSDFMEIQANRFALHASMPIHLVRYMDHITPYTLAHMFNVPLWAAERRMLQLESRYLLGQSF</sequence>
<dbReference type="AlphaFoldDB" id="A0A345BUF4"/>
<dbReference type="KEGG" id="rue:DT065_00180"/>
<organism evidence="2 3">
    <name type="scientific">Salicibibacter kimchii</name>
    <dbReference type="NCBI Taxonomy" id="2099786"/>
    <lineage>
        <taxon>Bacteria</taxon>
        <taxon>Bacillati</taxon>
        <taxon>Bacillota</taxon>
        <taxon>Bacilli</taxon>
        <taxon>Bacillales</taxon>
        <taxon>Bacillaceae</taxon>
        <taxon>Salicibibacter</taxon>
    </lineage>
</organism>
<evidence type="ECO:0000259" key="1">
    <source>
        <dbReference type="Pfam" id="PF06114"/>
    </source>
</evidence>
<dbReference type="Gene3D" id="1.10.10.2910">
    <property type="match status" value="1"/>
</dbReference>
<reference evidence="2 3" key="1">
    <citation type="journal article" date="2018" name="J. Microbiol.">
        <title>Salicibibacter kimchii gen. nov., sp. nov., a moderately halophilic and alkalitolerant bacterium in the family Bacillaceae, isolated from kimchi.</title>
        <authorList>
            <person name="Jang J.Y."/>
            <person name="Oh Y.J."/>
            <person name="Lim S.K."/>
            <person name="Park H.K."/>
            <person name="Lee C."/>
            <person name="Kim J.Y."/>
            <person name="Lee M.A."/>
            <person name="Choi H.J."/>
        </authorList>
    </citation>
    <scope>NUCLEOTIDE SEQUENCE [LARGE SCALE GENOMIC DNA]</scope>
    <source>
        <strain evidence="2 3">NKC1-1</strain>
    </source>
</reference>
<name>A0A345BUF4_9BACI</name>
<dbReference type="EMBL" id="CP031092">
    <property type="protein sequence ID" value="AXF54585.1"/>
    <property type="molecule type" value="Genomic_DNA"/>
</dbReference>
<protein>
    <submittedName>
        <fullName evidence="2">ImmA/IrrE family metallo-endopeptidase</fullName>
    </submittedName>
</protein>
<gene>
    <name evidence="2" type="ORF">DT065_00180</name>
</gene>
<accession>A0A345BUF4</accession>
<keyword evidence="3" id="KW-1185">Reference proteome</keyword>
<proteinExistence type="predicted"/>